<evidence type="ECO:0000256" key="1">
    <source>
        <dbReference type="ARBA" id="ARBA00008522"/>
    </source>
</evidence>
<dbReference type="InterPro" id="IPR003791">
    <property type="entry name" value="UPF0178"/>
</dbReference>
<evidence type="ECO:0000313" key="4">
    <source>
        <dbReference type="Proteomes" id="UP000267250"/>
    </source>
</evidence>
<sequence length="152" mass="17397">MRLIIDGDGCPAKKEVINLAKKYQVEVILITSLSHYSDYSDCTYIVVDNLPQAVDMAVINRVQKDDLVITGDYGLAAIVLRKGAHVVSPRGKIYLEKKMDELLLRRHLAQKERRSGGRFKGPSKYTVSDKERLLSVLERFFRRKKEIFAENN</sequence>
<accession>A0A3Q9HQJ2</accession>
<dbReference type="HAMAP" id="MF_00489">
    <property type="entry name" value="UPF0178"/>
    <property type="match status" value="1"/>
</dbReference>
<dbReference type="Proteomes" id="UP000267250">
    <property type="component" value="Chromosome"/>
</dbReference>
<keyword evidence="4" id="KW-1185">Reference proteome</keyword>
<gene>
    <name evidence="3" type="ORF">BBF96_06925</name>
</gene>
<evidence type="ECO:0000256" key="2">
    <source>
        <dbReference type="HAMAP-Rule" id="MF_00489"/>
    </source>
</evidence>
<protein>
    <recommendedName>
        <fullName evidence="2">UPF0178 protein BBF96_06925</fullName>
    </recommendedName>
</protein>
<dbReference type="PANTHER" id="PTHR35146:SF1">
    <property type="entry name" value="UPF0178 PROTEIN YAII"/>
    <property type="match status" value="1"/>
</dbReference>
<reference evidence="3 4" key="1">
    <citation type="submission" date="2016-07" db="EMBL/GenBank/DDBJ databases">
        <title>Genome and transcriptome analysis of iron-reducing fermentative bacteria Anoxybacter fermentans.</title>
        <authorList>
            <person name="Zeng X."/>
            <person name="Shao Z."/>
        </authorList>
    </citation>
    <scope>NUCLEOTIDE SEQUENCE [LARGE SCALE GENOMIC DNA]</scope>
    <source>
        <strain evidence="3 4">DY22613</strain>
    </source>
</reference>
<dbReference type="PANTHER" id="PTHR35146">
    <property type="entry name" value="UPF0178 PROTEIN YAII"/>
    <property type="match status" value="1"/>
</dbReference>
<name>A0A3Q9HQJ2_9FIRM</name>
<organism evidence="3 4">
    <name type="scientific">Anoxybacter fermentans</name>
    <dbReference type="NCBI Taxonomy" id="1323375"/>
    <lineage>
        <taxon>Bacteria</taxon>
        <taxon>Bacillati</taxon>
        <taxon>Bacillota</taxon>
        <taxon>Clostridia</taxon>
        <taxon>Halanaerobiales</taxon>
        <taxon>Anoxybacter</taxon>
    </lineage>
</organism>
<dbReference type="AlphaFoldDB" id="A0A3Q9HQJ2"/>
<evidence type="ECO:0000313" key="3">
    <source>
        <dbReference type="EMBL" id="AZR73140.1"/>
    </source>
</evidence>
<dbReference type="NCBIfam" id="NF001095">
    <property type="entry name" value="PRK00124.1"/>
    <property type="match status" value="1"/>
</dbReference>
<dbReference type="RefSeq" id="WP_127016472.1">
    <property type="nucleotide sequence ID" value="NZ_CP016379.1"/>
</dbReference>
<dbReference type="OrthoDB" id="9798918at2"/>
<dbReference type="EMBL" id="CP016379">
    <property type="protein sequence ID" value="AZR73140.1"/>
    <property type="molecule type" value="Genomic_DNA"/>
</dbReference>
<dbReference type="Pfam" id="PF02639">
    <property type="entry name" value="DUF188"/>
    <property type="match status" value="1"/>
</dbReference>
<comment type="similarity">
    <text evidence="1 2">Belongs to the UPF0178 family.</text>
</comment>
<proteinExistence type="inferred from homology"/>
<dbReference type="KEGG" id="aft:BBF96_06925"/>